<dbReference type="PANTHER" id="PTHR30363:SF28">
    <property type="entry name" value="TRANSCRIPTIONAL REGULATORY PROTEIN-RELATED"/>
    <property type="match status" value="1"/>
</dbReference>
<dbReference type="InterPro" id="IPR050313">
    <property type="entry name" value="Carb_Metab_HTH_regulators"/>
</dbReference>
<reference evidence="2 3" key="1">
    <citation type="submission" date="2023-08" db="EMBL/GenBank/DDBJ databases">
        <title>Arthrobacter horti sp. nov., isolated from forest soil.</title>
        <authorList>
            <person name="Park M."/>
        </authorList>
    </citation>
    <scope>NUCLEOTIDE SEQUENCE [LARGE SCALE GENOMIC DNA]</scope>
    <source>
        <strain evidence="2 3">YJM1</strain>
    </source>
</reference>
<gene>
    <name evidence="2" type="ORF">Q9R02_02870</name>
</gene>
<proteinExistence type="predicted"/>
<accession>A0ABT9IKH9</accession>
<name>A0ABT9IKH9_9MICC</name>
<evidence type="ECO:0000313" key="3">
    <source>
        <dbReference type="Proteomes" id="UP001232725"/>
    </source>
</evidence>
<dbReference type="Gene3D" id="1.10.10.10">
    <property type="entry name" value="Winged helix-like DNA-binding domain superfamily/Winged helix DNA-binding domain"/>
    <property type="match status" value="1"/>
</dbReference>
<keyword evidence="3" id="KW-1185">Reference proteome</keyword>
<evidence type="ECO:0000313" key="2">
    <source>
        <dbReference type="EMBL" id="MDP5226092.1"/>
    </source>
</evidence>
<dbReference type="InterPro" id="IPR036390">
    <property type="entry name" value="WH_DNA-bd_sf"/>
</dbReference>
<dbReference type="Proteomes" id="UP001232725">
    <property type="component" value="Unassembled WGS sequence"/>
</dbReference>
<dbReference type="CDD" id="cd00090">
    <property type="entry name" value="HTH_ARSR"/>
    <property type="match status" value="1"/>
</dbReference>
<feature type="compositionally biased region" description="Basic and acidic residues" evidence="1">
    <location>
        <begin position="1"/>
        <end position="10"/>
    </location>
</feature>
<dbReference type="InterPro" id="IPR011991">
    <property type="entry name" value="ArsR-like_HTH"/>
</dbReference>
<dbReference type="EMBL" id="JAVALS010000001">
    <property type="protein sequence ID" value="MDP5226092.1"/>
    <property type="molecule type" value="Genomic_DNA"/>
</dbReference>
<dbReference type="InterPro" id="IPR036388">
    <property type="entry name" value="WH-like_DNA-bd_sf"/>
</dbReference>
<dbReference type="SUPFAM" id="SSF46785">
    <property type="entry name" value="Winged helix' DNA-binding domain"/>
    <property type="match status" value="1"/>
</dbReference>
<protein>
    <submittedName>
        <fullName evidence="2">Winged helix-turn-helix transcriptional regulator</fullName>
    </submittedName>
</protein>
<sequence>MDTPTSRRPESLTAGPGTGTAGVTVRAARNGSSGSLVEAEERTRDKVRAAVLEHGPISAAELGRLLGYTPAAVRRHLDQLERNGVIEVKRMAKPGAGAGRPARRYVISSQGQQHWGDDYLDIARTALHDLAELGGEEAVAAFAERRFAGMEERYAPLISAAGPTVEEKATALVEALNQDGFVANANVLRIHPVSKKPLPPQLAAVQLCQGHCPIQNLAAEFPVFCDKETEVFERLLGVDVRRLSTLANGGHVCTTHIPTGRNHQQERP</sequence>
<evidence type="ECO:0000256" key="1">
    <source>
        <dbReference type="SAM" id="MobiDB-lite"/>
    </source>
</evidence>
<comment type="caution">
    <text evidence="2">The sequence shown here is derived from an EMBL/GenBank/DDBJ whole genome shotgun (WGS) entry which is preliminary data.</text>
</comment>
<organism evidence="2 3">
    <name type="scientific">Arthrobacter horti</name>
    <dbReference type="NCBI Taxonomy" id="3068273"/>
    <lineage>
        <taxon>Bacteria</taxon>
        <taxon>Bacillati</taxon>
        <taxon>Actinomycetota</taxon>
        <taxon>Actinomycetes</taxon>
        <taxon>Micrococcales</taxon>
        <taxon>Micrococcaceae</taxon>
        <taxon>Arthrobacter</taxon>
    </lineage>
</organism>
<dbReference type="PANTHER" id="PTHR30363">
    <property type="entry name" value="HTH-TYPE TRANSCRIPTIONAL REGULATOR SRLR-RELATED"/>
    <property type="match status" value="1"/>
</dbReference>
<dbReference type="Pfam" id="PF12840">
    <property type="entry name" value="HTH_20"/>
    <property type="match status" value="1"/>
</dbReference>
<feature type="region of interest" description="Disordered" evidence="1">
    <location>
        <begin position="1"/>
        <end position="41"/>
    </location>
</feature>